<sequence length="53" mass="5833">MWRVTELTGRRSFTWQARSRGVTSVGWHRLAADGDSAVTTLEADGLRRAAESG</sequence>
<dbReference type="RefSeq" id="WP_229874923.1">
    <property type="nucleotide sequence ID" value="NZ_BNAU01000013.1"/>
</dbReference>
<keyword evidence="2" id="KW-1185">Reference proteome</keyword>
<evidence type="ECO:0000313" key="1">
    <source>
        <dbReference type="EMBL" id="GHF29257.1"/>
    </source>
</evidence>
<organism evidence="1 2">
    <name type="scientific">Amycolatopsis deserti</name>
    <dbReference type="NCBI Taxonomy" id="185696"/>
    <lineage>
        <taxon>Bacteria</taxon>
        <taxon>Bacillati</taxon>
        <taxon>Actinomycetota</taxon>
        <taxon>Actinomycetes</taxon>
        <taxon>Pseudonocardiales</taxon>
        <taxon>Pseudonocardiaceae</taxon>
        <taxon>Amycolatopsis</taxon>
    </lineage>
</organism>
<accession>A0ABQ3JJA9</accession>
<dbReference type="EMBL" id="BNAU01000013">
    <property type="protein sequence ID" value="GHF29257.1"/>
    <property type="molecule type" value="Genomic_DNA"/>
</dbReference>
<reference evidence="2" key="1">
    <citation type="journal article" date="2019" name="Int. J. Syst. Evol. Microbiol.">
        <title>The Global Catalogue of Microorganisms (GCM) 10K type strain sequencing project: providing services to taxonomists for standard genome sequencing and annotation.</title>
        <authorList>
            <consortium name="The Broad Institute Genomics Platform"/>
            <consortium name="The Broad Institute Genome Sequencing Center for Infectious Disease"/>
            <person name="Wu L."/>
            <person name="Ma J."/>
        </authorList>
    </citation>
    <scope>NUCLEOTIDE SEQUENCE [LARGE SCALE GENOMIC DNA]</scope>
    <source>
        <strain evidence="2">CGMCC 4.7677</strain>
    </source>
</reference>
<protein>
    <submittedName>
        <fullName evidence="1">Uncharacterized protein</fullName>
    </submittedName>
</protein>
<dbReference type="Proteomes" id="UP000605897">
    <property type="component" value="Unassembled WGS sequence"/>
</dbReference>
<evidence type="ECO:0000313" key="2">
    <source>
        <dbReference type="Proteomes" id="UP000605897"/>
    </source>
</evidence>
<comment type="caution">
    <text evidence="1">The sequence shown here is derived from an EMBL/GenBank/DDBJ whole genome shotgun (WGS) entry which is preliminary data.</text>
</comment>
<gene>
    <name evidence="1" type="ORF">GCM10017786_74240</name>
</gene>
<proteinExistence type="predicted"/>
<name>A0ABQ3JJA9_9PSEU</name>